<reference evidence="1" key="1">
    <citation type="journal article" date="2021" name="Proc. Natl. Acad. Sci. U.S.A.">
        <title>A Catalog of Tens of Thousands of Viruses from Human Metagenomes Reveals Hidden Associations with Chronic Diseases.</title>
        <authorList>
            <person name="Tisza M.J."/>
            <person name="Buck C.B."/>
        </authorList>
    </citation>
    <scope>NUCLEOTIDE SEQUENCE</scope>
    <source>
        <strain evidence="1">Ctgsk7</strain>
    </source>
</reference>
<name>A0A8S5PWQ5_9CAUD</name>
<evidence type="ECO:0000313" key="1">
    <source>
        <dbReference type="EMBL" id="DAE11478.1"/>
    </source>
</evidence>
<protein>
    <submittedName>
        <fullName evidence="1">Uncharacterized protein</fullName>
    </submittedName>
</protein>
<proteinExistence type="predicted"/>
<sequence length="81" mass="9717">MKNLEVHLNWKWFLNYFDILKSIYHSGYFLIRHQEIVCWKPTFAEAFQEGMKKKWPQGTFSVQGFEDVDSGITISTPRVRF</sequence>
<accession>A0A8S5PWQ5</accession>
<organism evidence="1">
    <name type="scientific">Myoviridae sp. ctgsk7</name>
    <dbReference type="NCBI Taxonomy" id="2825151"/>
    <lineage>
        <taxon>Viruses</taxon>
        <taxon>Duplodnaviria</taxon>
        <taxon>Heunggongvirae</taxon>
        <taxon>Uroviricota</taxon>
        <taxon>Caudoviricetes</taxon>
    </lineage>
</organism>
<dbReference type="EMBL" id="BK015533">
    <property type="protein sequence ID" value="DAE11478.1"/>
    <property type="molecule type" value="Genomic_DNA"/>
</dbReference>